<gene>
    <name evidence="2" type="ORF">BKP45_08075</name>
</gene>
<reference evidence="2 3" key="1">
    <citation type="submission" date="2016-10" db="EMBL/GenBank/DDBJ databases">
        <title>Draft genome sequences of four alkaliphilic bacteria belonging to the Anaerobacillus genus.</title>
        <authorList>
            <person name="Bassil N.M."/>
            <person name="Lloyd J.R."/>
        </authorList>
    </citation>
    <scope>NUCLEOTIDE SEQUENCE [LARGE SCALE GENOMIC DNA]</scope>
    <source>
        <strain evidence="2 3">DSM 22531</strain>
    </source>
</reference>
<dbReference type="RefSeq" id="WP_071389221.1">
    <property type="nucleotide sequence ID" value="NZ_MLQS01000007.1"/>
</dbReference>
<protein>
    <submittedName>
        <fullName evidence="2">Uncharacterized protein</fullName>
    </submittedName>
</protein>
<evidence type="ECO:0000313" key="2">
    <source>
        <dbReference type="EMBL" id="OIJ20747.1"/>
    </source>
</evidence>
<keyword evidence="1" id="KW-0812">Transmembrane</keyword>
<evidence type="ECO:0000313" key="3">
    <source>
        <dbReference type="Proteomes" id="UP000180057"/>
    </source>
</evidence>
<accession>A0A1S2MAA2</accession>
<feature type="transmembrane region" description="Helical" evidence="1">
    <location>
        <begin position="119"/>
        <end position="138"/>
    </location>
</feature>
<keyword evidence="1" id="KW-0472">Membrane</keyword>
<dbReference type="AlphaFoldDB" id="A0A1S2MAA2"/>
<dbReference type="EMBL" id="MLQS01000007">
    <property type="protein sequence ID" value="OIJ20747.1"/>
    <property type="molecule type" value="Genomic_DNA"/>
</dbReference>
<proteinExistence type="predicted"/>
<dbReference type="OrthoDB" id="2987595at2"/>
<organism evidence="2 3">
    <name type="scientific">Anaerobacillus alkalidiazotrophicus</name>
    <dbReference type="NCBI Taxonomy" id="472963"/>
    <lineage>
        <taxon>Bacteria</taxon>
        <taxon>Bacillati</taxon>
        <taxon>Bacillota</taxon>
        <taxon>Bacilli</taxon>
        <taxon>Bacillales</taxon>
        <taxon>Bacillaceae</taxon>
        <taxon>Anaerobacillus</taxon>
    </lineage>
</organism>
<comment type="caution">
    <text evidence="2">The sequence shown here is derived from an EMBL/GenBank/DDBJ whole genome shotgun (WGS) entry which is preliminary data.</text>
</comment>
<keyword evidence="3" id="KW-1185">Reference proteome</keyword>
<keyword evidence="1" id="KW-1133">Transmembrane helix</keyword>
<feature type="transmembrane region" description="Helical" evidence="1">
    <location>
        <begin position="144"/>
        <end position="163"/>
    </location>
</feature>
<name>A0A1S2MAA2_9BACI</name>
<sequence length="223" mass="25014">MNFPSKAQSINNYLDKMYDQLMKDSAWISDFDTLQKKCNVETSKLVNYSIAILEEIKTEVEKASLTPNNKINLITALDGIHRKLSISPFQLTKEQCLHVEMTPISNQVQQGKQERQGTLNAGTGVGAIVGLVVGFFITKSPNPLLFVISTLSFALVGTMVRSATVKPVVSTSKELSASIEKPVRRFGKVNKEKFETVVHQRKAVIQALFMQYIQQLEEACRRY</sequence>
<dbReference type="STRING" id="472963.BKP45_08075"/>
<dbReference type="Proteomes" id="UP000180057">
    <property type="component" value="Unassembled WGS sequence"/>
</dbReference>
<evidence type="ECO:0000256" key="1">
    <source>
        <dbReference type="SAM" id="Phobius"/>
    </source>
</evidence>